<dbReference type="InterPro" id="IPR036396">
    <property type="entry name" value="Cyt_P450_sf"/>
</dbReference>
<keyword evidence="2" id="KW-0560">Oxidoreductase</keyword>
<dbReference type="PROSITE" id="PS00086">
    <property type="entry name" value="CYTOCHROME_P450"/>
    <property type="match status" value="1"/>
</dbReference>
<sequence length="418" mass="47070">MAFDPSAFSFSNTDLVVDPYPVYAEIRERDPIHNSRMYGGSWLLFSYEDAAALARDERLTNNRATLPIMALPEEQRGEFDEFVTFLRMWTGFSVGDEHTARRALLDEVFRVLSPTRIAGVVQDVVDHLIDGWDGRDKVDLVADFARPMPAMVLTRLLGAPEDDHEQLDRWSDDLVYLFGASALTVEDVRRGWAGGKALMAYLRELAADMARVPHRSLLGELLARRHDGFGFTEAEACAQCVMMMFAGVEPSRHLIGNAMMALHRFPEQRRLLMGNPRLWPAAVEEFLRFDPPVQYIGRLAAESFTFRGRDFEKGQPVLPFIGSANRDPKQFTDPDVLDIRRRPKHISFGHGVHRCIGTGVVRTQTAVALRTLLTRVPDVEVCADPTPTWNAYVGFHGLESITVSIPRVAPRSVLPRSH</sequence>
<dbReference type="Pfam" id="PF00067">
    <property type="entry name" value="p450"/>
    <property type="match status" value="1"/>
</dbReference>
<comment type="similarity">
    <text evidence="1 2">Belongs to the cytochrome P450 family.</text>
</comment>
<dbReference type="InterPro" id="IPR002397">
    <property type="entry name" value="Cyt_P450_B"/>
</dbReference>
<evidence type="ECO:0000313" key="4">
    <source>
        <dbReference type="Proteomes" id="UP001597417"/>
    </source>
</evidence>
<evidence type="ECO:0000313" key="3">
    <source>
        <dbReference type="EMBL" id="MFD2421026.1"/>
    </source>
</evidence>
<protein>
    <submittedName>
        <fullName evidence="3">Cytochrome P450</fullName>
    </submittedName>
</protein>
<keyword evidence="2" id="KW-0479">Metal-binding</keyword>
<keyword evidence="2" id="KW-0408">Iron</keyword>
<keyword evidence="2" id="KW-0503">Monooxygenase</keyword>
<dbReference type="Gene3D" id="1.10.630.10">
    <property type="entry name" value="Cytochrome P450"/>
    <property type="match status" value="1"/>
</dbReference>
<dbReference type="SUPFAM" id="SSF48264">
    <property type="entry name" value="Cytochrome P450"/>
    <property type="match status" value="1"/>
</dbReference>
<organism evidence="3 4">
    <name type="scientific">Amycolatopsis pigmentata</name>
    <dbReference type="NCBI Taxonomy" id="450801"/>
    <lineage>
        <taxon>Bacteria</taxon>
        <taxon>Bacillati</taxon>
        <taxon>Actinomycetota</taxon>
        <taxon>Actinomycetes</taxon>
        <taxon>Pseudonocardiales</taxon>
        <taxon>Pseudonocardiaceae</taxon>
        <taxon>Amycolatopsis</taxon>
    </lineage>
</organism>
<comment type="caution">
    <text evidence="3">The sequence shown here is derived from an EMBL/GenBank/DDBJ whole genome shotgun (WGS) entry which is preliminary data.</text>
</comment>
<dbReference type="PANTHER" id="PTHR46696">
    <property type="entry name" value="P450, PUTATIVE (EUROFUNG)-RELATED"/>
    <property type="match status" value="1"/>
</dbReference>
<name>A0ABW5G7Z0_9PSEU</name>
<dbReference type="PANTHER" id="PTHR46696:SF6">
    <property type="entry name" value="P450, PUTATIVE (EUROFUNG)-RELATED"/>
    <property type="match status" value="1"/>
</dbReference>
<accession>A0ABW5G7Z0</accession>
<gene>
    <name evidence="3" type="ORF">ACFSXZ_32330</name>
</gene>
<keyword evidence="2" id="KW-0349">Heme</keyword>
<dbReference type="PRINTS" id="PR00359">
    <property type="entry name" value="BP450"/>
</dbReference>
<evidence type="ECO:0000256" key="2">
    <source>
        <dbReference type="RuleBase" id="RU000461"/>
    </source>
</evidence>
<dbReference type="Proteomes" id="UP001597417">
    <property type="component" value="Unassembled WGS sequence"/>
</dbReference>
<dbReference type="InterPro" id="IPR001128">
    <property type="entry name" value="Cyt_P450"/>
</dbReference>
<keyword evidence="4" id="KW-1185">Reference proteome</keyword>
<evidence type="ECO:0000256" key="1">
    <source>
        <dbReference type="ARBA" id="ARBA00010617"/>
    </source>
</evidence>
<dbReference type="RefSeq" id="WP_378269388.1">
    <property type="nucleotide sequence ID" value="NZ_JBHUKR010000021.1"/>
</dbReference>
<reference evidence="4" key="1">
    <citation type="journal article" date="2019" name="Int. J. Syst. Evol. Microbiol.">
        <title>The Global Catalogue of Microorganisms (GCM) 10K type strain sequencing project: providing services to taxonomists for standard genome sequencing and annotation.</title>
        <authorList>
            <consortium name="The Broad Institute Genomics Platform"/>
            <consortium name="The Broad Institute Genome Sequencing Center for Infectious Disease"/>
            <person name="Wu L."/>
            <person name="Ma J."/>
        </authorList>
    </citation>
    <scope>NUCLEOTIDE SEQUENCE [LARGE SCALE GENOMIC DNA]</scope>
    <source>
        <strain evidence="4">CGMCC 4.7645</strain>
    </source>
</reference>
<dbReference type="InterPro" id="IPR017972">
    <property type="entry name" value="Cyt_P450_CS"/>
</dbReference>
<proteinExistence type="inferred from homology"/>
<dbReference type="EMBL" id="JBHUKR010000021">
    <property type="protein sequence ID" value="MFD2421026.1"/>
    <property type="molecule type" value="Genomic_DNA"/>
</dbReference>